<keyword evidence="2" id="KW-1185">Reference proteome</keyword>
<sequence length="161" mass="17756">MVISSVRGGHDDGRAGYKRCCELNGDDADGHGLYGREQRRVDAVDLGRGERCGVDGVYGLDRRQRRIGHDGRNSEHGNWHDMGSSRSALVEVMRLGCELAGWARLRNEDGQNWDRRRRCRGAALEARQREMAVLGEHDEFGAASAMVRSSGGLEMVMQAGG</sequence>
<reference evidence="1 2" key="1">
    <citation type="journal article" date="2023" name="G3 (Bethesda)">
        <title>A chromosome-length genome assembly and annotation of blackberry (Rubus argutus, cv. 'Hillquist').</title>
        <authorList>
            <person name="Bruna T."/>
            <person name="Aryal R."/>
            <person name="Dudchenko O."/>
            <person name="Sargent D.J."/>
            <person name="Mead D."/>
            <person name="Buti M."/>
            <person name="Cavallini A."/>
            <person name="Hytonen T."/>
            <person name="Andres J."/>
            <person name="Pham M."/>
            <person name="Weisz D."/>
            <person name="Mascagni F."/>
            <person name="Usai G."/>
            <person name="Natali L."/>
            <person name="Bassil N."/>
            <person name="Fernandez G.E."/>
            <person name="Lomsadze A."/>
            <person name="Armour M."/>
            <person name="Olukolu B."/>
            <person name="Poorten T."/>
            <person name="Britton C."/>
            <person name="Davik J."/>
            <person name="Ashrafi H."/>
            <person name="Aiden E.L."/>
            <person name="Borodovsky M."/>
            <person name="Worthington M."/>
        </authorList>
    </citation>
    <scope>NUCLEOTIDE SEQUENCE [LARGE SCALE GENOMIC DNA]</scope>
    <source>
        <strain evidence="1">PI 553951</strain>
    </source>
</reference>
<organism evidence="1 2">
    <name type="scientific">Rubus argutus</name>
    <name type="common">Southern blackberry</name>
    <dbReference type="NCBI Taxonomy" id="59490"/>
    <lineage>
        <taxon>Eukaryota</taxon>
        <taxon>Viridiplantae</taxon>
        <taxon>Streptophyta</taxon>
        <taxon>Embryophyta</taxon>
        <taxon>Tracheophyta</taxon>
        <taxon>Spermatophyta</taxon>
        <taxon>Magnoliopsida</taxon>
        <taxon>eudicotyledons</taxon>
        <taxon>Gunneridae</taxon>
        <taxon>Pentapetalae</taxon>
        <taxon>rosids</taxon>
        <taxon>fabids</taxon>
        <taxon>Rosales</taxon>
        <taxon>Rosaceae</taxon>
        <taxon>Rosoideae</taxon>
        <taxon>Rosoideae incertae sedis</taxon>
        <taxon>Rubus</taxon>
    </lineage>
</organism>
<evidence type="ECO:0000313" key="2">
    <source>
        <dbReference type="Proteomes" id="UP001457282"/>
    </source>
</evidence>
<protein>
    <submittedName>
        <fullName evidence="1">Uncharacterized protein</fullName>
    </submittedName>
</protein>
<name>A0AAW1WXP1_RUBAR</name>
<dbReference type="AlphaFoldDB" id="A0AAW1WXP1"/>
<gene>
    <name evidence="1" type="ORF">M0R45_025881</name>
</gene>
<dbReference type="EMBL" id="JBEDUW010000005">
    <property type="protein sequence ID" value="KAK9928761.1"/>
    <property type="molecule type" value="Genomic_DNA"/>
</dbReference>
<accession>A0AAW1WXP1</accession>
<evidence type="ECO:0000313" key="1">
    <source>
        <dbReference type="EMBL" id="KAK9928761.1"/>
    </source>
</evidence>
<dbReference type="Proteomes" id="UP001457282">
    <property type="component" value="Unassembled WGS sequence"/>
</dbReference>
<proteinExistence type="predicted"/>
<comment type="caution">
    <text evidence="1">The sequence shown here is derived from an EMBL/GenBank/DDBJ whole genome shotgun (WGS) entry which is preliminary data.</text>
</comment>